<comment type="similarity">
    <text evidence="1">Belongs to the UDP-glycosyltransferase family.</text>
</comment>
<dbReference type="PANTHER" id="PTHR48047">
    <property type="entry name" value="GLYCOSYLTRANSFERASE"/>
    <property type="match status" value="1"/>
</dbReference>
<evidence type="ECO:0000313" key="3">
    <source>
        <dbReference type="EMBL" id="KAL3848889.1"/>
    </source>
</evidence>
<proteinExistence type="inferred from homology"/>
<evidence type="ECO:0000256" key="2">
    <source>
        <dbReference type="ARBA" id="ARBA00022679"/>
    </source>
</evidence>
<dbReference type="FunFam" id="3.40.50.2000:FF:000047">
    <property type="entry name" value="Glycosyltransferase"/>
    <property type="match status" value="1"/>
</dbReference>
<evidence type="ECO:0000256" key="1">
    <source>
        <dbReference type="ARBA" id="ARBA00009995"/>
    </source>
</evidence>
<dbReference type="CDD" id="cd03784">
    <property type="entry name" value="GT1_Gtf-like"/>
    <property type="match status" value="1"/>
</dbReference>
<keyword evidence="4" id="KW-1185">Reference proteome</keyword>
<evidence type="ECO:0000313" key="4">
    <source>
        <dbReference type="Proteomes" id="UP001634393"/>
    </source>
</evidence>
<protein>
    <recommendedName>
        <fullName evidence="5">Glycosyltransferase</fullName>
    </recommendedName>
</protein>
<comment type="caution">
    <text evidence="3">The sequence shown here is derived from an EMBL/GenBank/DDBJ whole genome shotgun (WGS) entry which is preliminary data.</text>
</comment>
<dbReference type="InterPro" id="IPR002213">
    <property type="entry name" value="UDP_glucos_trans"/>
</dbReference>
<dbReference type="EMBL" id="JBJXBP010000001">
    <property type="protein sequence ID" value="KAL3848889.1"/>
    <property type="molecule type" value="Genomic_DNA"/>
</dbReference>
<gene>
    <name evidence="3" type="ORF">ACJIZ3_010771</name>
</gene>
<dbReference type="SUPFAM" id="SSF53756">
    <property type="entry name" value="UDP-Glycosyltransferase/glycogen phosphorylase"/>
    <property type="match status" value="1"/>
</dbReference>
<name>A0ABD3UHA1_9LAMI</name>
<dbReference type="PANTHER" id="PTHR48047:SF123">
    <property type="entry name" value="GLYCOSYLTRANSFERASE"/>
    <property type="match status" value="1"/>
</dbReference>
<organism evidence="3 4">
    <name type="scientific">Penstemon smallii</name>
    <dbReference type="NCBI Taxonomy" id="265156"/>
    <lineage>
        <taxon>Eukaryota</taxon>
        <taxon>Viridiplantae</taxon>
        <taxon>Streptophyta</taxon>
        <taxon>Embryophyta</taxon>
        <taxon>Tracheophyta</taxon>
        <taxon>Spermatophyta</taxon>
        <taxon>Magnoliopsida</taxon>
        <taxon>eudicotyledons</taxon>
        <taxon>Gunneridae</taxon>
        <taxon>Pentapetalae</taxon>
        <taxon>asterids</taxon>
        <taxon>lamiids</taxon>
        <taxon>Lamiales</taxon>
        <taxon>Plantaginaceae</taxon>
        <taxon>Cheloneae</taxon>
        <taxon>Penstemon</taxon>
    </lineage>
</organism>
<keyword evidence="2" id="KW-0808">Transferase</keyword>
<dbReference type="GO" id="GO:0016740">
    <property type="term" value="F:transferase activity"/>
    <property type="evidence" value="ECO:0007669"/>
    <property type="project" value="UniProtKB-KW"/>
</dbReference>
<accession>A0ABD3UHA1</accession>
<dbReference type="Gene3D" id="3.40.50.2000">
    <property type="entry name" value="Glycogen Phosphorylase B"/>
    <property type="match status" value="2"/>
</dbReference>
<sequence length="463" mass="52518">MARQFARHKAKTTILLTNLNAAQFSSSIERDKHRHGLDINIRQIEFPTAQVGLPANCESLSSVTTAEMGLKFDKAIWLLQEPVHELLKQDKADCIVADFFIPWTTQVAEKLGIPRLIFHVTGFFPLCVHHSLFKHKPYLGVQSDSEMFTVPELPHVIKMSKRQVPDCITQESDNPTLKIFIAALKTEETSYGIIVNSFRELEPDYVDHYRTKIREKIWHAGPVSLCNKEAEDKAQRVKLPTMALAAQNCLNWLDTQEPNSVVYVAFGTISSFSETQLREIAIGLESSEQKFIWVVRYDDEHNQVSRLPQGFEERIEGKGLVINGWVPQLMILEHESVGGFLTHCGWNSFLEGITAAVPMITWPIFAESLDNEKFITQILKIGVAVGVQEWSERDDVNRVLIGREKIAKAVRDVMIGEEAMEMRKRVRSLSDAAKKAVEVGGSSYNDIESLLQELRLNANDYKR</sequence>
<reference evidence="3 4" key="1">
    <citation type="submission" date="2024-12" db="EMBL/GenBank/DDBJ databases">
        <title>The unique morphological basis and parallel evolutionary history of personate flowers in Penstemon.</title>
        <authorList>
            <person name="Depatie T.H."/>
            <person name="Wessinger C.A."/>
        </authorList>
    </citation>
    <scope>NUCLEOTIDE SEQUENCE [LARGE SCALE GENOMIC DNA]</scope>
    <source>
        <strain evidence="3">WTNN_2</strain>
        <tissue evidence="3">Leaf</tissue>
    </source>
</reference>
<dbReference type="AlphaFoldDB" id="A0ABD3UHA1"/>
<dbReference type="Pfam" id="PF00201">
    <property type="entry name" value="UDPGT"/>
    <property type="match status" value="1"/>
</dbReference>
<evidence type="ECO:0008006" key="5">
    <source>
        <dbReference type="Google" id="ProtNLM"/>
    </source>
</evidence>
<dbReference type="Proteomes" id="UP001634393">
    <property type="component" value="Unassembled WGS sequence"/>
</dbReference>